<protein>
    <submittedName>
        <fullName evidence="5">14 kDa proline-rich protein DC2.15-like</fullName>
    </submittedName>
</protein>
<evidence type="ECO:0000256" key="1">
    <source>
        <dbReference type="ARBA" id="ARBA00022729"/>
    </source>
</evidence>
<dbReference type="KEGG" id="egu:105054017"/>
<dbReference type="Proteomes" id="UP000504607">
    <property type="component" value="Chromosome 11"/>
</dbReference>
<dbReference type="GeneID" id="105054017"/>
<evidence type="ECO:0000256" key="2">
    <source>
        <dbReference type="SAM" id="SignalP"/>
    </source>
</evidence>
<dbReference type="InterPro" id="IPR051636">
    <property type="entry name" value="Plant_LTP/defense-related"/>
</dbReference>
<gene>
    <name evidence="5" type="primary">LOC105054017</name>
</gene>
<dbReference type="SMART" id="SM00499">
    <property type="entry name" value="AAI"/>
    <property type="match status" value="1"/>
</dbReference>
<dbReference type="FunFam" id="1.10.110.10:FF:000003">
    <property type="entry name" value="pEARLI1-like lipid transfer protein 1"/>
    <property type="match status" value="1"/>
</dbReference>
<dbReference type="InterPro" id="IPR036312">
    <property type="entry name" value="Bifun_inhib/LTP/seed_sf"/>
</dbReference>
<dbReference type="SUPFAM" id="SSF47699">
    <property type="entry name" value="Bifunctional inhibitor/lipid-transfer protein/seed storage 2S albumin"/>
    <property type="match status" value="1"/>
</dbReference>
<dbReference type="RefSeq" id="XP_010933688.1">
    <property type="nucleotide sequence ID" value="XM_010935386.3"/>
</dbReference>
<feature type="domain" description="Bifunctional inhibitor/plant lipid transfer protein/seed storage helical" evidence="3">
    <location>
        <begin position="48"/>
        <end position="130"/>
    </location>
</feature>
<accession>A0A6I9S5D7</accession>
<evidence type="ECO:0000313" key="4">
    <source>
        <dbReference type="Proteomes" id="UP000504607"/>
    </source>
</evidence>
<dbReference type="InterPro" id="IPR027923">
    <property type="entry name" value="Hydrophob_seed_dom"/>
</dbReference>
<dbReference type="OrthoDB" id="696558at2759"/>
<evidence type="ECO:0000313" key="5">
    <source>
        <dbReference type="RefSeq" id="XP_010933688.1"/>
    </source>
</evidence>
<sequence>MASKTSASAALFLALNLLFFALVCDGCGCGCGVCPTPSPPPPSPSGKCPMNALKLGVCANVLNGLINLNLGNPPKKPCCTLLQGLADLEVAVCLCTALKANILGISLNVPIDLSLLINYCGKNAPTGFQCP</sequence>
<dbReference type="CDD" id="cd01958">
    <property type="entry name" value="HPS_like"/>
    <property type="match status" value="1"/>
</dbReference>
<keyword evidence="4" id="KW-1185">Reference proteome</keyword>
<dbReference type="AlphaFoldDB" id="A0A6I9S5D7"/>
<organism evidence="4 5">
    <name type="scientific">Elaeis guineensis var. tenera</name>
    <name type="common">Oil palm</name>
    <dbReference type="NCBI Taxonomy" id="51953"/>
    <lineage>
        <taxon>Eukaryota</taxon>
        <taxon>Viridiplantae</taxon>
        <taxon>Streptophyta</taxon>
        <taxon>Embryophyta</taxon>
        <taxon>Tracheophyta</taxon>
        <taxon>Spermatophyta</taxon>
        <taxon>Magnoliopsida</taxon>
        <taxon>Liliopsida</taxon>
        <taxon>Arecaceae</taxon>
        <taxon>Arecoideae</taxon>
        <taxon>Cocoseae</taxon>
        <taxon>Elaeidinae</taxon>
        <taxon>Elaeis</taxon>
    </lineage>
</organism>
<reference evidence="5" key="1">
    <citation type="submission" date="2025-08" db="UniProtKB">
        <authorList>
            <consortium name="RefSeq"/>
        </authorList>
    </citation>
    <scope>IDENTIFICATION</scope>
</reference>
<proteinExistence type="predicted"/>
<feature type="signal peptide" evidence="2">
    <location>
        <begin position="1"/>
        <end position="26"/>
    </location>
</feature>
<dbReference type="PANTHER" id="PTHR31731">
    <property type="match status" value="1"/>
</dbReference>
<dbReference type="Gene3D" id="1.10.110.10">
    <property type="entry name" value="Plant lipid-transfer and hydrophobic proteins"/>
    <property type="match status" value="1"/>
</dbReference>
<dbReference type="InterPro" id="IPR016140">
    <property type="entry name" value="Bifunc_inhib/LTP/seed_store"/>
</dbReference>
<dbReference type="InParanoid" id="A0A6I9S5D7"/>
<dbReference type="Pfam" id="PF14547">
    <property type="entry name" value="Hydrophob_seed"/>
    <property type="match status" value="1"/>
</dbReference>
<feature type="chain" id="PRO_5026890255" evidence="2">
    <location>
        <begin position="27"/>
        <end position="131"/>
    </location>
</feature>
<evidence type="ECO:0000259" key="3">
    <source>
        <dbReference type="SMART" id="SM00499"/>
    </source>
</evidence>
<keyword evidence="1 2" id="KW-0732">Signal</keyword>
<name>A0A6I9S5D7_ELAGV</name>